<dbReference type="GeneID" id="97311776"/>
<keyword evidence="1" id="KW-0472">Membrane</keyword>
<evidence type="ECO:0000256" key="1">
    <source>
        <dbReference type="SAM" id="Phobius"/>
    </source>
</evidence>
<feature type="transmembrane region" description="Helical" evidence="1">
    <location>
        <begin position="20"/>
        <end position="42"/>
    </location>
</feature>
<name>A0ABZ1FA69_9ACTN</name>
<proteinExistence type="predicted"/>
<reference evidence="2 3" key="1">
    <citation type="submission" date="2022-10" db="EMBL/GenBank/DDBJ databases">
        <title>The complete genomes of actinobacterial strains from the NBC collection.</title>
        <authorList>
            <person name="Joergensen T.S."/>
            <person name="Alvarez Arevalo M."/>
            <person name="Sterndorff E.B."/>
            <person name="Faurdal D."/>
            <person name="Vuksanovic O."/>
            <person name="Mourched A.-S."/>
            <person name="Charusanti P."/>
            <person name="Shaw S."/>
            <person name="Blin K."/>
            <person name="Weber T."/>
        </authorList>
    </citation>
    <scope>NUCLEOTIDE SEQUENCE [LARGE SCALE GENOMIC DNA]</scope>
    <source>
        <strain evidence="2 3">NBC 01774</strain>
    </source>
</reference>
<evidence type="ECO:0000313" key="2">
    <source>
        <dbReference type="EMBL" id="WSB66788.1"/>
    </source>
</evidence>
<accession>A0ABZ1FA69</accession>
<keyword evidence="1" id="KW-1133">Transmembrane helix</keyword>
<evidence type="ECO:0000313" key="3">
    <source>
        <dbReference type="Proteomes" id="UP001344251"/>
    </source>
</evidence>
<dbReference type="RefSeq" id="WP_250051396.1">
    <property type="nucleotide sequence ID" value="NZ_CP108347.1"/>
</dbReference>
<protein>
    <submittedName>
        <fullName evidence="2">Uncharacterized protein</fullName>
    </submittedName>
</protein>
<keyword evidence="1" id="KW-0812">Transmembrane</keyword>
<keyword evidence="3" id="KW-1185">Reference proteome</keyword>
<gene>
    <name evidence="2" type="ORF">OG863_01735</name>
</gene>
<sequence length="72" mass="7664">MTTHHPNRPHQDDAHRGMRVQLLLLTLGFIAAAVLGVVYLSYQHPRLAVPLGTGGAVAAVLVPQAIAGYKGR</sequence>
<organism evidence="2 3">
    <name type="scientific">Streptomyces decoyicus</name>
    <dbReference type="NCBI Taxonomy" id="249567"/>
    <lineage>
        <taxon>Bacteria</taxon>
        <taxon>Bacillati</taxon>
        <taxon>Actinomycetota</taxon>
        <taxon>Actinomycetes</taxon>
        <taxon>Kitasatosporales</taxon>
        <taxon>Streptomycetaceae</taxon>
        <taxon>Streptomyces</taxon>
    </lineage>
</organism>
<feature type="transmembrane region" description="Helical" evidence="1">
    <location>
        <begin position="48"/>
        <end position="69"/>
    </location>
</feature>
<dbReference type="Proteomes" id="UP001344251">
    <property type="component" value="Chromosome"/>
</dbReference>
<dbReference type="EMBL" id="CP109106">
    <property type="protein sequence ID" value="WSB66788.1"/>
    <property type="molecule type" value="Genomic_DNA"/>
</dbReference>